<feature type="compositionally biased region" description="Polar residues" evidence="6">
    <location>
        <begin position="131"/>
        <end position="147"/>
    </location>
</feature>
<sequence length="472" mass="51300">MRTQRREAARDPQLGPVFSGFYRGNRCRHTMLGNDHPNIFRYTAGPEDRGHTLEEVLRRAGLSGRRIRRLARERKIRVNGRPSFLAKPMKPGDRVEVDLREAVRRVPGGSPGPSGVSGIHTKASGAPAGGNQVSAGTHQVSTGTPQLSAGAPPVPILYEDEWLLVVNKPGGIAVHLPDKPGLAGRVPALTLADLLRRWGAEASPPWVPHLVHRLDRHTAGVLLVAKSAHVHARLDAALREGRIHRTYAALVEGDARDLPEYIDLPLAPDPRRPGRFLAVSRYLSPQAGSRAVPVSIRDPAEEPGPGSGLGAGGTLSQEPNRQTESAGGNPQAAKPAATRILRTVFIPDGRQTIGSRSTSPGPESSPPNSPRGVAFVEMELETGRTHQIRVHLSALGHPVLGDRWYRSRHPWLSLMLFARRIVFPHPSDGRLVEVSAPFPETWKPWLASVPGESDERRPGITQFPAVWSKSHT</sequence>
<dbReference type="PANTHER" id="PTHR21600">
    <property type="entry name" value="MITOCHONDRIAL RNA PSEUDOURIDINE SYNTHASE"/>
    <property type="match status" value="1"/>
</dbReference>
<dbReference type="Proteomes" id="UP000502196">
    <property type="component" value="Chromosome"/>
</dbReference>
<feature type="region of interest" description="Disordered" evidence="6">
    <location>
        <begin position="449"/>
        <end position="472"/>
    </location>
</feature>
<evidence type="ECO:0000313" key="9">
    <source>
        <dbReference type="Proteomes" id="UP000502196"/>
    </source>
</evidence>
<dbReference type="GO" id="GO:0140098">
    <property type="term" value="F:catalytic activity, acting on RNA"/>
    <property type="evidence" value="ECO:0007669"/>
    <property type="project" value="UniProtKB-ARBA"/>
</dbReference>
<dbReference type="EMBL" id="LR792683">
    <property type="protein sequence ID" value="CAB3392988.1"/>
    <property type="molecule type" value="Genomic_DNA"/>
</dbReference>
<comment type="similarity">
    <text evidence="2">Belongs to the pseudouridine synthase RluA family.</text>
</comment>
<dbReference type="GO" id="GO:0009982">
    <property type="term" value="F:pseudouridine synthase activity"/>
    <property type="evidence" value="ECO:0007669"/>
    <property type="project" value="InterPro"/>
</dbReference>
<evidence type="ECO:0000256" key="6">
    <source>
        <dbReference type="SAM" id="MobiDB-lite"/>
    </source>
</evidence>
<dbReference type="InterPro" id="IPR006145">
    <property type="entry name" value="PsdUridine_synth_RsuA/RluA"/>
</dbReference>
<dbReference type="Pfam" id="PF00849">
    <property type="entry name" value="PseudoU_synth_2"/>
    <property type="match status" value="1"/>
</dbReference>
<dbReference type="RefSeq" id="WP_197945586.1">
    <property type="nucleotide sequence ID" value="NZ_CP047971.1"/>
</dbReference>
<evidence type="ECO:0000256" key="5">
    <source>
        <dbReference type="PROSITE-ProRule" id="PRU00182"/>
    </source>
</evidence>
<proteinExistence type="inferred from homology"/>
<dbReference type="InterPro" id="IPR050188">
    <property type="entry name" value="RluA_PseudoU_synthase"/>
</dbReference>
<dbReference type="PROSITE" id="PS01129">
    <property type="entry name" value="PSI_RLU"/>
    <property type="match status" value="1"/>
</dbReference>
<dbReference type="PROSITE" id="PS50889">
    <property type="entry name" value="S4"/>
    <property type="match status" value="1"/>
</dbReference>
<feature type="compositionally biased region" description="Polar residues" evidence="6">
    <location>
        <begin position="317"/>
        <end position="328"/>
    </location>
</feature>
<evidence type="ECO:0000259" key="7">
    <source>
        <dbReference type="Pfam" id="PF00849"/>
    </source>
</evidence>
<organism evidence="8 9">
    <name type="scientific">Kyrpidia spormannii</name>
    <dbReference type="NCBI Taxonomy" id="2055160"/>
    <lineage>
        <taxon>Bacteria</taxon>
        <taxon>Bacillati</taxon>
        <taxon>Bacillota</taxon>
        <taxon>Bacilli</taxon>
        <taxon>Bacillales</taxon>
        <taxon>Alicyclobacillaceae</taxon>
        <taxon>Kyrpidia</taxon>
    </lineage>
</organism>
<evidence type="ECO:0000256" key="1">
    <source>
        <dbReference type="ARBA" id="ARBA00000073"/>
    </source>
</evidence>
<name>A0A6F9E5F7_9BACL</name>
<evidence type="ECO:0000256" key="2">
    <source>
        <dbReference type="ARBA" id="ARBA00010876"/>
    </source>
</evidence>
<feature type="compositionally biased region" description="Low complexity" evidence="6">
    <location>
        <begin position="105"/>
        <end position="118"/>
    </location>
</feature>
<dbReference type="SUPFAM" id="SSF55120">
    <property type="entry name" value="Pseudouridine synthase"/>
    <property type="match status" value="1"/>
</dbReference>
<gene>
    <name evidence="8" type="ORF">COOX1_1685</name>
</gene>
<keyword evidence="5" id="KW-0694">RNA-binding</keyword>
<evidence type="ECO:0000313" key="8">
    <source>
        <dbReference type="EMBL" id="CAB3392988.1"/>
    </source>
</evidence>
<dbReference type="Gene3D" id="3.30.2350.10">
    <property type="entry name" value="Pseudouridine synthase"/>
    <property type="match status" value="2"/>
</dbReference>
<dbReference type="PANTHER" id="PTHR21600:SF87">
    <property type="entry name" value="RNA PSEUDOURIDYLATE SYNTHASE DOMAIN-CONTAINING PROTEIN 1"/>
    <property type="match status" value="1"/>
</dbReference>
<feature type="region of interest" description="Disordered" evidence="6">
    <location>
        <begin position="105"/>
        <end position="147"/>
    </location>
</feature>
<comment type="catalytic activity">
    <reaction evidence="1">
        <text>a uridine in RNA = a pseudouridine in RNA</text>
        <dbReference type="Rhea" id="RHEA:48348"/>
        <dbReference type="Rhea" id="RHEA-COMP:12068"/>
        <dbReference type="Rhea" id="RHEA-COMP:12069"/>
        <dbReference type="ChEBI" id="CHEBI:65314"/>
        <dbReference type="ChEBI" id="CHEBI:65315"/>
    </reaction>
</comment>
<dbReference type="InterPro" id="IPR020103">
    <property type="entry name" value="PsdUridine_synth_cat_dom_sf"/>
</dbReference>
<feature type="domain" description="Pseudouridine synthase RsuA/RluA-like" evidence="7">
    <location>
        <begin position="163"/>
        <end position="394"/>
    </location>
</feature>
<evidence type="ECO:0000256" key="4">
    <source>
        <dbReference type="ARBA" id="ARBA00033164"/>
    </source>
</evidence>
<dbReference type="GO" id="GO:0000455">
    <property type="term" value="P:enzyme-directed rRNA pseudouridine synthesis"/>
    <property type="evidence" value="ECO:0007669"/>
    <property type="project" value="TreeGrafter"/>
</dbReference>
<dbReference type="GO" id="GO:0003723">
    <property type="term" value="F:RNA binding"/>
    <property type="evidence" value="ECO:0007669"/>
    <property type="project" value="UniProtKB-KW"/>
</dbReference>
<dbReference type="InterPro" id="IPR006224">
    <property type="entry name" value="PsdUridine_synth_RluA-like_CS"/>
</dbReference>
<accession>A0A6F9E5F7</accession>
<protein>
    <recommendedName>
        <fullName evidence="3">RNA pseudouridylate synthase</fullName>
    </recommendedName>
    <alternativeName>
        <fullName evidence="4">RNA-uridine isomerase</fullName>
    </alternativeName>
</protein>
<feature type="region of interest" description="Disordered" evidence="6">
    <location>
        <begin position="288"/>
        <end position="372"/>
    </location>
</feature>
<evidence type="ECO:0000256" key="3">
    <source>
        <dbReference type="ARBA" id="ARBA00031870"/>
    </source>
</evidence>
<dbReference type="AlphaFoldDB" id="A0A6F9E5F7"/>
<dbReference type="CDD" id="cd02869">
    <property type="entry name" value="PseudoU_synth_RluA_like"/>
    <property type="match status" value="1"/>
</dbReference>
<reference evidence="8 9" key="1">
    <citation type="submission" date="2020-04" db="EMBL/GenBank/DDBJ databases">
        <authorList>
            <person name="Hogendoorn C."/>
        </authorList>
    </citation>
    <scope>NUCLEOTIDE SEQUENCE [LARGE SCALE GENOMIC DNA]</scope>
    <source>
        <strain evidence="8">COOX1</strain>
    </source>
</reference>